<keyword evidence="1" id="KW-1133">Transmembrane helix</keyword>
<dbReference type="EMBL" id="JAJAGO010000001">
    <property type="protein sequence ID" value="MCT2588802.1"/>
    <property type="molecule type" value="Genomic_DNA"/>
</dbReference>
<accession>A0ABT2JLP1</accession>
<evidence type="ECO:0000313" key="3">
    <source>
        <dbReference type="Proteomes" id="UP001156389"/>
    </source>
</evidence>
<feature type="transmembrane region" description="Helical" evidence="1">
    <location>
        <begin position="103"/>
        <end position="124"/>
    </location>
</feature>
<dbReference type="Proteomes" id="UP001156389">
    <property type="component" value="Unassembled WGS sequence"/>
</dbReference>
<evidence type="ECO:0008006" key="4">
    <source>
        <dbReference type="Google" id="ProtNLM"/>
    </source>
</evidence>
<keyword evidence="1" id="KW-0812">Transmembrane</keyword>
<evidence type="ECO:0000256" key="1">
    <source>
        <dbReference type="SAM" id="Phobius"/>
    </source>
</evidence>
<feature type="transmembrane region" description="Helical" evidence="1">
    <location>
        <begin position="28"/>
        <end position="50"/>
    </location>
</feature>
<reference evidence="2 3" key="1">
    <citation type="submission" date="2021-10" db="EMBL/GenBank/DDBJ databases">
        <title>Streptomyces gossypii sp. nov., isolated from soil collected from cotton field.</title>
        <authorList>
            <person name="Ge X."/>
            <person name="Chen X."/>
            <person name="Liu W."/>
        </authorList>
    </citation>
    <scope>NUCLEOTIDE SEQUENCE [LARGE SCALE GENOMIC DNA]</scope>
    <source>
        <strain evidence="2 3">N2-109</strain>
    </source>
</reference>
<protein>
    <recommendedName>
        <fullName evidence="4">Integral membrane protein</fullName>
    </recommendedName>
</protein>
<dbReference type="RefSeq" id="WP_260215732.1">
    <property type="nucleotide sequence ID" value="NZ_JAJAGO010000001.1"/>
</dbReference>
<proteinExistence type="predicted"/>
<sequence>MYGRLRARHLADPPGTAAPTGIPRMPGALVLVLVLVTVHALGTAVGGWAVLDENHSKQDHGQDLLMPMGIAWFVALCCWGLAALQVVCVVLARRRRHWVRVVLAAWLIFVTLSMVLGLTGSLAAGTPSPAVLVILGIDVAALWVVLGETARHWFSVRSPAPISPQG</sequence>
<comment type="caution">
    <text evidence="2">The sequence shown here is derived from an EMBL/GenBank/DDBJ whole genome shotgun (WGS) entry which is preliminary data.</text>
</comment>
<feature type="transmembrane region" description="Helical" evidence="1">
    <location>
        <begin position="130"/>
        <end position="147"/>
    </location>
</feature>
<evidence type="ECO:0000313" key="2">
    <source>
        <dbReference type="EMBL" id="MCT2588802.1"/>
    </source>
</evidence>
<gene>
    <name evidence="2" type="ORF">LHJ74_02415</name>
</gene>
<name>A0ABT2JLP1_9ACTN</name>
<feature type="transmembrane region" description="Helical" evidence="1">
    <location>
        <begin position="70"/>
        <end position="91"/>
    </location>
</feature>
<keyword evidence="1" id="KW-0472">Membrane</keyword>
<organism evidence="2 3">
    <name type="scientific">Streptomyces gossypii</name>
    <dbReference type="NCBI Taxonomy" id="2883101"/>
    <lineage>
        <taxon>Bacteria</taxon>
        <taxon>Bacillati</taxon>
        <taxon>Actinomycetota</taxon>
        <taxon>Actinomycetes</taxon>
        <taxon>Kitasatosporales</taxon>
        <taxon>Streptomycetaceae</taxon>
        <taxon>Streptomyces</taxon>
    </lineage>
</organism>
<keyword evidence="3" id="KW-1185">Reference proteome</keyword>